<dbReference type="NCBIfam" id="TIGR03054">
    <property type="entry name" value="photo_alph_chp1"/>
    <property type="match status" value="1"/>
</dbReference>
<gene>
    <name evidence="2" type="ORF">METUNv1_03967</name>
</gene>
<organism evidence="2 3">
    <name type="scientific">Methyloversatilis universalis (strain ATCC BAA-1314 / DSM 25237 / JCM 13912 / CCUG 52030 / FAM5)</name>
    <dbReference type="NCBI Taxonomy" id="1000565"/>
    <lineage>
        <taxon>Bacteria</taxon>
        <taxon>Pseudomonadati</taxon>
        <taxon>Pseudomonadota</taxon>
        <taxon>Betaproteobacteria</taxon>
        <taxon>Nitrosomonadales</taxon>
        <taxon>Sterolibacteriaceae</taxon>
        <taxon>Methyloversatilis</taxon>
    </lineage>
</organism>
<dbReference type="InterPro" id="IPR017495">
    <property type="entry name" value="PuhC"/>
</dbReference>
<dbReference type="RefSeq" id="WP_008064775.1">
    <property type="nucleotide sequence ID" value="NZ_AFHG01000059.1"/>
</dbReference>
<proteinExistence type="predicted"/>
<evidence type="ECO:0008006" key="4">
    <source>
        <dbReference type="Google" id="ProtNLM"/>
    </source>
</evidence>
<evidence type="ECO:0000313" key="2">
    <source>
        <dbReference type="EMBL" id="EGK69999.1"/>
    </source>
</evidence>
<dbReference type="eggNOG" id="ENOG5032YH7">
    <property type="taxonomic scope" value="Bacteria"/>
</dbReference>
<dbReference type="AlphaFoldDB" id="F5RI17"/>
<keyword evidence="1" id="KW-1133">Transmembrane helix</keyword>
<comment type="caution">
    <text evidence="2">The sequence shown here is derived from an EMBL/GenBank/DDBJ whole genome shotgun (WGS) entry which is preliminary data.</text>
</comment>
<name>F5RI17_METUF</name>
<dbReference type="EMBL" id="AFHG01000059">
    <property type="protein sequence ID" value="EGK69999.1"/>
    <property type="molecule type" value="Genomic_DNA"/>
</dbReference>
<reference evidence="2 3" key="1">
    <citation type="journal article" date="2011" name="J. Bacteriol.">
        <title>Genome sequence of Methyloversatilis universalis FAM5T, a methylotrophic representative of the order Rhodocyclales.</title>
        <authorList>
            <person name="Kittichotirat W."/>
            <person name="Good N.M."/>
            <person name="Hall R."/>
            <person name="Bringel F."/>
            <person name="Lajus A."/>
            <person name="Medigue C."/>
            <person name="Smalley N.E."/>
            <person name="Beck D."/>
            <person name="Bumgarner R."/>
            <person name="Vuilleumier S."/>
            <person name="Kalyuzhnaya M.G."/>
        </authorList>
    </citation>
    <scope>NUCLEOTIDE SEQUENCE [LARGE SCALE GENOMIC DNA]</scope>
    <source>
        <strain evidence="3">ATCC BAA-1314 / JCM 13912 / FAM5</strain>
    </source>
</reference>
<sequence length="156" mass="16345">MSAHSAPALPRWPLLAIGLTLAGVLAAVALVRVSGTPIAAPDAPAIAERALRFEDRPDGSIAVIDARTGTQIDAFVGEQGFVRGTLRGLVRERRRQQIGPEQPFSLVARADGRLTLIDPGTARRVDLESFGPVNAGAFGRLLDAGRPTLHASGAQP</sequence>
<dbReference type="Proteomes" id="UP000005019">
    <property type="component" value="Unassembled WGS sequence"/>
</dbReference>
<accession>F5RI17</accession>
<evidence type="ECO:0000256" key="1">
    <source>
        <dbReference type="SAM" id="Phobius"/>
    </source>
</evidence>
<dbReference type="STRING" id="1000565.METUNv1_03967"/>
<feature type="transmembrane region" description="Helical" evidence="1">
    <location>
        <begin position="12"/>
        <end position="31"/>
    </location>
</feature>
<keyword evidence="1" id="KW-0812">Transmembrane</keyword>
<keyword evidence="3" id="KW-1185">Reference proteome</keyword>
<keyword evidence="1" id="KW-0472">Membrane</keyword>
<protein>
    <recommendedName>
        <fullName evidence="4">Photosynthetic complex assembly protein PuhC</fullName>
    </recommendedName>
</protein>
<evidence type="ECO:0000313" key="3">
    <source>
        <dbReference type="Proteomes" id="UP000005019"/>
    </source>
</evidence>